<name>A0A067N9D2_PLEO1</name>
<dbReference type="EMBL" id="KL198012">
    <property type="protein sequence ID" value="KDQ23580.1"/>
    <property type="molecule type" value="Genomic_DNA"/>
</dbReference>
<evidence type="ECO:0000313" key="2">
    <source>
        <dbReference type="Proteomes" id="UP000027073"/>
    </source>
</evidence>
<sequence>MYMAGARFARGFQPSFYHTAVATVGRKATTSAHDCATLYSPIPTLSYHEYHRKT</sequence>
<dbReference type="Proteomes" id="UP000027073">
    <property type="component" value="Unassembled WGS sequence"/>
</dbReference>
<dbReference type="InParanoid" id="A0A067N9D2"/>
<gene>
    <name evidence="1" type="ORF">PLEOSDRAFT_162405</name>
</gene>
<accession>A0A067N9D2</accession>
<dbReference type="HOGENOM" id="CLU_3051383_0_0_1"/>
<organism evidence="1 2">
    <name type="scientific">Pleurotus ostreatus (strain PC15)</name>
    <name type="common">Oyster mushroom</name>
    <dbReference type="NCBI Taxonomy" id="1137138"/>
    <lineage>
        <taxon>Eukaryota</taxon>
        <taxon>Fungi</taxon>
        <taxon>Dikarya</taxon>
        <taxon>Basidiomycota</taxon>
        <taxon>Agaricomycotina</taxon>
        <taxon>Agaricomycetes</taxon>
        <taxon>Agaricomycetidae</taxon>
        <taxon>Agaricales</taxon>
        <taxon>Pleurotineae</taxon>
        <taxon>Pleurotaceae</taxon>
        <taxon>Pleurotus</taxon>
    </lineage>
</organism>
<proteinExistence type="predicted"/>
<dbReference type="AlphaFoldDB" id="A0A067N9D2"/>
<dbReference type="VEuPathDB" id="FungiDB:PLEOSDRAFT_162405"/>
<protein>
    <submittedName>
        <fullName evidence="1">Uncharacterized protein</fullName>
    </submittedName>
</protein>
<evidence type="ECO:0000313" key="1">
    <source>
        <dbReference type="EMBL" id="KDQ23580.1"/>
    </source>
</evidence>
<reference evidence="2" key="1">
    <citation type="journal article" date="2014" name="Proc. Natl. Acad. Sci. U.S.A.">
        <title>Extensive sampling of basidiomycete genomes demonstrates inadequacy of the white-rot/brown-rot paradigm for wood decay fungi.</title>
        <authorList>
            <person name="Riley R."/>
            <person name="Salamov A.A."/>
            <person name="Brown D.W."/>
            <person name="Nagy L.G."/>
            <person name="Floudas D."/>
            <person name="Held B.W."/>
            <person name="Levasseur A."/>
            <person name="Lombard V."/>
            <person name="Morin E."/>
            <person name="Otillar R."/>
            <person name="Lindquist E.A."/>
            <person name="Sun H."/>
            <person name="LaButti K.M."/>
            <person name="Schmutz J."/>
            <person name="Jabbour D."/>
            <person name="Luo H."/>
            <person name="Baker S.E."/>
            <person name="Pisabarro A.G."/>
            <person name="Walton J.D."/>
            <person name="Blanchette R.A."/>
            <person name="Henrissat B."/>
            <person name="Martin F."/>
            <person name="Cullen D."/>
            <person name="Hibbett D.S."/>
            <person name="Grigoriev I.V."/>
        </authorList>
    </citation>
    <scope>NUCLEOTIDE SEQUENCE [LARGE SCALE GENOMIC DNA]</scope>
    <source>
        <strain evidence="2">PC15</strain>
    </source>
</reference>